<keyword evidence="9" id="KW-0997">Cell inner membrane</keyword>
<dbReference type="OrthoDB" id="9808669at2"/>
<feature type="active site" description="For beta-ketoacyl synthase activity" evidence="23">
    <location>
        <position position="163"/>
    </location>
</feature>
<dbReference type="AlphaFoldDB" id="A0A5J6SJA4"/>
<evidence type="ECO:0000256" key="12">
    <source>
        <dbReference type="ARBA" id="ARBA00022832"/>
    </source>
</evidence>
<evidence type="ECO:0000256" key="5">
    <source>
        <dbReference type="ARBA" id="ARBA00014657"/>
    </source>
</evidence>
<dbReference type="InterPro" id="IPR018201">
    <property type="entry name" value="Ketoacyl_synth_AS"/>
</dbReference>
<dbReference type="EMBL" id="CP031223">
    <property type="protein sequence ID" value="QFF97699.1"/>
    <property type="molecule type" value="Genomic_DNA"/>
</dbReference>
<dbReference type="RefSeq" id="WP_151698644.1">
    <property type="nucleotide sequence ID" value="NZ_CP031223.1"/>
</dbReference>
<comment type="catalytic activity">
    <reaction evidence="21 22">
        <text>a fatty acyl-[ACP] + malonyl-[ACP] + H(+) = a 3-oxoacyl-[ACP] + holo-[ACP] + CO2</text>
        <dbReference type="Rhea" id="RHEA:22836"/>
        <dbReference type="Rhea" id="RHEA-COMP:9623"/>
        <dbReference type="Rhea" id="RHEA-COMP:9685"/>
        <dbReference type="Rhea" id="RHEA-COMP:9916"/>
        <dbReference type="Rhea" id="RHEA-COMP:14125"/>
        <dbReference type="ChEBI" id="CHEBI:15378"/>
        <dbReference type="ChEBI" id="CHEBI:16526"/>
        <dbReference type="ChEBI" id="CHEBI:64479"/>
        <dbReference type="ChEBI" id="CHEBI:78449"/>
        <dbReference type="ChEBI" id="CHEBI:78776"/>
        <dbReference type="ChEBI" id="CHEBI:138651"/>
    </reaction>
</comment>
<evidence type="ECO:0000256" key="8">
    <source>
        <dbReference type="ARBA" id="ARBA00022516"/>
    </source>
</evidence>
<keyword evidence="13" id="KW-1133">Transmembrane helix</keyword>
<feature type="domain" description="Ketosynthase family 3 (KS3)" evidence="25">
    <location>
        <begin position="2"/>
        <end position="408"/>
    </location>
</feature>
<evidence type="ECO:0000256" key="20">
    <source>
        <dbReference type="ARBA" id="ARBA00047318"/>
    </source>
</evidence>
<evidence type="ECO:0000256" key="23">
    <source>
        <dbReference type="PIRSR" id="PIRSR000447-1"/>
    </source>
</evidence>
<evidence type="ECO:0000256" key="9">
    <source>
        <dbReference type="ARBA" id="ARBA00022519"/>
    </source>
</evidence>
<keyword evidence="7" id="KW-1003">Cell membrane</keyword>
<comment type="function">
    <text evidence="19">Proposed to synthesize NOD factor fatty acyl chain. Involved in the synthesis of a highly unsaturated fatty acid moiety, which forms part of a lipo-oligosaccharide that is responsible for host specificity.</text>
</comment>
<reference evidence="26 27" key="1">
    <citation type="submission" date="2018-07" db="EMBL/GenBank/DDBJ databases">
        <title>Complete genome sequence of Psychrobacillus sp. PB01, isolated from iceberg, and comparative genome analysis of Psychrobacillus strains.</title>
        <authorList>
            <person name="Lee P.C."/>
        </authorList>
    </citation>
    <scope>NUCLEOTIDE SEQUENCE [LARGE SCALE GENOMIC DNA]</scope>
    <source>
        <strain evidence="26 27">PB01</strain>
    </source>
</reference>
<dbReference type="InterPro" id="IPR014031">
    <property type="entry name" value="Ketoacyl_synth_C"/>
</dbReference>
<dbReference type="GO" id="GO:0005886">
    <property type="term" value="C:plasma membrane"/>
    <property type="evidence" value="ECO:0007669"/>
    <property type="project" value="UniProtKB-SubCell"/>
</dbReference>
<dbReference type="InterPro" id="IPR017568">
    <property type="entry name" value="3-oxoacyl-ACP_synth-2"/>
</dbReference>
<evidence type="ECO:0000256" key="14">
    <source>
        <dbReference type="ARBA" id="ARBA00023098"/>
    </source>
</evidence>
<evidence type="ECO:0000313" key="26">
    <source>
        <dbReference type="EMBL" id="QFF97699.1"/>
    </source>
</evidence>
<dbReference type="Proteomes" id="UP000325517">
    <property type="component" value="Chromosome"/>
</dbReference>
<dbReference type="UniPathway" id="UPA00094"/>
<evidence type="ECO:0000256" key="22">
    <source>
        <dbReference type="PIRNR" id="PIRNR000447"/>
    </source>
</evidence>
<dbReference type="EC" id="2.3.1.179" evidence="4 22"/>
<keyword evidence="14" id="KW-0443">Lipid metabolism</keyword>
<keyword evidence="17 22" id="KW-0012">Acyltransferase</keyword>
<dbReference type="PANTHER" id="PTHR11712:SF352">
    <property type="entry name" value="3-OXOACYL-[ACYL-CARRIER-PROTEIN] SYNTHASE"/>
    <property type="match status" value="1"/>
</dbReference>
<evidence type="ECO:0000256" key="24">
    <source>
        <dbReference type="RuleBase" id="RU003694"/>
    </source>
</evidence>
<evidence type="ECO:0000256" key="21">
    <source>
        <dbReference type="ARBA" id="ARBA00047659"/>
    </source>
</evidence>
<evidence type="ECO:0000256" key="16">
    <source>
        <dbReference type="ARBA" id="ARBA00023160"/>
    </source>
</evidence>
<evidence type="ECO:0000256" key="19">
    <source>
        <dbReference type="ARBA" id="ARBA00037576"/>
    </source>
</evidence>
<gene>
    <name evidence="26" type="primary">fabF</name>
    <name evidence="26" type="ORF">PB01_02135</name>
</gene>
<dbReference type="Pfam" id="PF02801">
    <property type="entry name" value="Ketoacyl-synt_C"/>
    <property type="match status" value="1"/>
</dbReference>
<dbReference type="PROSITE" id="PS52004">
    <property type="entry name" value="KS3_2"/>
    <property type="match status" value="1"/>
</dbReference>
<comment type="similarity">
    <text evidence="3 22 24">Belongs to the thiolase-like superfamily. Beta-ketoacyl-ACP synthases family.</text>
</comment>
<evidence type="ECO:0000259" key="25">
    <source>
        <dbReference type="PROSITE" id="PS52004"/>
    </source>
</evidence>
<evidence type="ECO:0000313" key="27">
    <source>
        <dbReference type="Proteomes" id="UP000325517"/>
    </source>
</evidence>
<dbReference type="NCBIfam" id="NF005589">
    <property type="entry name" value="PRK07314.1"/>
    <property type="match status" value="1"/>
</dbReference>
<protein>
    <recommendedName>
        <fullName evidence="5 22">3-oxoacyl-[acyl-carrier-protein] synthase 2</fullName>
        <ecNumber evidence="4 22">2.3.1.179</ecNumber>
    </recommendedName>
</protein>
<dbReference type="GO" id="GO:0006633">
    <property type="term" value="P:fatty acid biosynthetic process"/>
    <property type="evidence" value="ECO:0007669"/>
    <property type="project" value="UniProtKB-UniRule"/>
</dbReference>
<keyword evidence="10 22" id="KW-0808">Transferase</keyword>
<comment type="function">
    <text evidence="18 22">Involved in the type II fatty acid elongation cycle. Catalyzes the elongation of a wide range of acyl-ACP by the addition of two carbons from malonyl-ACP to an acyl acceptor. Can efficiently catalyze the conversion of palmitoleoyl-ACP (cis-hexadec-9-enoyl-ACP) to cis-vaccenoyl-ACP (cis-octadec-11-enoyl-ACP), an essential step in the thermal regulation of fatty acid composition.</text>
</comment>
<evidence type="ECO:0000256" key="3">
    <source>
        <dbReference type="ARBA" id="ARBA00008467"/>
    </source>
</evidence>
<dbReference type="Gene3D" id="3.40.47.10">
    <property type="match status" value="1"/>
</dbReference>
<dbReference type="KEGG" id="psyo:PB01_02135"/>
<keyword evidence="16 22" id="KW-0275">Fatty acid biosynthesis</keyword>
<sequence length="412" mass="44185">MERRVVVTGYGVVSPLGNDVDTLWDNIKQGTSGIKKLEADEFKEINTQIAGTVTDFQAENYFDKKELGKYDLFAQYAYAAAKQAIDQSKLDIENANMNRIGVYVGSGIGGINTVLENHNLLIEKGVRKVSPFMVPMMISNMATGIIAIKLGFKGPSFSPVSACATGNHAIGEAYLNILHGYSDAIVAGGAEASINPLSFAGFSRMRAMSTLNDDPQKASRPFDRARDGFVMSEGAGILVLEEFEHAKKRGATILGEIVGYGSTTDAYHITSPDFDGAARAMKLALGMAKIDPTDIDYINAHGTSTPEGDKSETKAIKTVFGEHAYNLMVSSTKSMTGHLFGAAGGVEAIITLKSIVEDIAPPTINYETPDEECDLNYVPNKAVQTEINYALSNGFGFGGHNAVLAFKKFTGE</sequence>
<comment type="subcellular location">
    <subcellularLocation>
        <location evidence="1">Cell inner membrane</location>
    </subcellularLocation>
</comment>
<dbReference type="GO" id="GO:0004315">
    <property type="term" value="F:3-oxoacyl-[acyl-carrier-protein] synthase activity"/>
    <property type="evidence" value="ECO:0007669"/>
    <property type="project" value="UniProtKB-UniRule"/>
</dbReference>
<dbReference type="PIRSF" id="PIRSF000447">
    <property type="entry name" value="KAS_II"/>
    <property type="match status" value="1"/>
</dbReference>
<dbReference type="InterPro" id="IPR016039">
    <property type="entry name" value="Thiolase-like"/>
</dbReference>
<keyword evidence="6" id="KW-0536">Nodulation</keyword>
<dbReference type="SMART" id="SM00825">
    <property type="entry name" value="PKS_KS"/>
    <property type="match status" value="1"/>
</dbReference>
<dbReference type="InterPro" id="IPR020841">
    <property type="entry name" value="PKS_Beta-ketoAc_synthase_dom"/>
</dbReference>
<evidence type="ECO:0000256" key="2">
    <source>
        <dbReference type="ARBA" id="ARBA00005194"/>
    </source>
</evidence>
<dbReference type="SUPFAM" id="SSF53901">
    <property type="entry name" value="Thiolase-like"/>
    <property type="match status" value="2"/>
</dbReference>
<dbReference type="FunFam" id="3.40.47.10:FF:000009">
    <property type="entry name" value="3-oxoacyl-[acyl-carrier-protein] synthase 2"/>
    <property type="match status" value="1"/>
</dbReference>
<evidence type="ECO:0000256" key="18">
    <source>
        <dbReference type="ARBA" id="ARBA00024006"/>
    </source>
</evidence>
<name>A0A5J6SJA4_9BACI</name>
<evidence type="ECO:0000256" key="15">
    <source>
        <dbReference type="ARBA" id="ARBA00023136"/>
    </source>
</evidence>
<dbReference type="CDD" id="cd00834">
    <property type="entry name" value="KAS_I_II"/>
    <property type="match status" value="1"/>
</dbReference>
<proteinExistence type="inferred from homology"/>
<keyword evidence="8 22" id="KW-0444">Lipid biosynthesis</keyword>
<evidence type="ECO:0000256" key="6">
    <source>
        <dbReference type="ARBA" id="ARBA00022458"/>
    </source>
</evidence>
<dbReference type="InterPro" id="IPR014030">
    <property type="entry name" value="Ketoacyl_synth_N"/>
</dbReference>
<dbReference type="Pfam" id="PF00109">
    <property type="entry name" value="ketoacyl-synt"/>
    <property type="match status" value="1"/>
</dbReference>
<keyword evidence="15" id="KW-0472">Membrane</keyword>
<evidence type="ECO:0000256" key="7">
    <source>
        <dbReference type="ARBA" id="ARBA00022475"/>
    </source>
</evidence>
<accession>A0A5J6SJA4</accession>
<dbReference type="PROSITE" id="PS00606">
    <property type="entry name" value="KS3_1"/>
    <property type="match status" value="1"/>
</dbReference>
<dbReference type="PANTHER" id="PTHR11712">
    <property type="entry name" value="POLYKETIDE SYNTHASE-RELATED"/>
    <property type="match status" value="1"/>
</dbReference>
<evidence type="ECO:0000256" key="10">
    <source>
        <dbReference type="ARBA" id="ARBA00022679"/>
    </source>
</evidence>
<evidence type="ECO:0000256" key="4">
    <source>
        <dbReference type="ARBA" id="ARBA00012356"/>
    </source>
</evidence>
<evidence type="ECO:0000256" key="1">
    <source>
        <dbReference type="ARBA" id="ARBA00004533"/>
    </source>
</evidence>
<keyword evidence="27" id="KW-1185">Reference proteome</keyword>
<evidence type="ECO:0000256" key="17">
    <source>
        <dbReference type="ARBA" id="ARBA00023315"/>
    </source>
</evidence>
<dbReference type="NCBIfam" id="NF004970">
    <property type="entry name" value="PRK06333.1"/>
    <property type="match status" value="1"/>
</dbReference>
<comment type="catalytic activity">
    <reaction evidence="20 22">
        <text>(9Z)-hexadecenoyl-[ACP] + malonyl-[ACP] + H(+) = 3-oxo-(11Z)-octadecenoyl-[ACP] + holo-[ACP] + CO2</text>
        <dbReference type="Rhea" id="RHEA:55040"/>
        <dbReference type="Rhea" id="RHEA-COMP:9623"/>
        <dbReference type="Rhea" id="RHEA-COMP:9685"/>
        <dbReference type="Rhea" id="RHEA-COMP:10800"/>
        <dbReference type="Rhea" id="RHEA-COMP:14074"/>
        <dbReference type="ChEBI" id="CHEBI:15378"/>
        <dbReference type="ChEBI" id="CHEBI:16526"/>
        <dbReference type="ChEBI" id="CHEBI:64479"/>
        <dbReference type="ChEBI" id="CHEBI:78449"/>
        <dbReference type="ChEBI" id="CHEBI:83989"/>
        <dbReference type="ChEBI" id="CHEBI:138538"/>
        <dbReference type="EC" id="2.3.1.179"/>
    </reaction>
</comment>
<evidence type="ECO:0000256" key="11">
    <source>
        <dbReference type="ARBA" id="ARBA00022692"/>
    </source>
</evidence>
<keyword evidence="12" id="KW-0276">Fatty acid metabolism</keyword>
<dbReference type="NCBIfam" id="TIGR03150">
    <property type="entry name" value="fabF"/>
    <property type="match status" value="1"/>
</dbReference>
<keyword evidence="11" id="KW-0812">Transmembrane</keyword>
<organism evidence="26 27">
    <name type="scientific">Psychrobacillus glaciei</name>
    <dbReference type="NCBI Taxonomy" id="2283160"/>
    <lineage>
        <taxon>Bacteria</taxon>
        <taxon>Bacillati</taxon>
        <taxon>Bacillota</taxon>
        <taxon>Bacilli</taxon>
        <taxon>Bacillales</taxon>
        <taxon>Bacillaceae</taxon>
        <taxon>Psychrobacillus</taxon>
    </lineage>
</organism>
<dbReference type="InterPro" id="IPR000794">
    <property type="entry name" value="Beta-ketoacyl_synthase"/>
</dbReference>
<comment type="pathway">
    <text evidence="2 22">Lipid metabolism; fatty acid biosynthesis.</text>
</comment>
<evidence type="ECO:0000256" key="13">
    <source>
        <dbReference type="ARBA" id="ARBA00022989"/>
    </source>
</evidence>